<proteinExistence type="predicted"/>
<reference evidence="4" key="1">
    <citation type="journal article" date="2022" name="Int. J. Mol. Sci.">
        <title>Draft Genome of Tanacetum Coccineum: Genomic Comparison of Closely Related Tanacetum-Family Plants.</title>
        <authorList>
            <person name="Yamashiro T."/>
            <person name="Shiraishi A."/>
            <person name="Nakayama K."/>
            <person name="Satake H."/>
        </authorList>
    </citation>
    <scope>NUCLEOTIDE SEQUENCE</scope>
</reference>
<evidence type="ECO:0000256" key="2">
    <source>
        <dbReference type="SAM" id="MobiDB-lite"/>
    </source>
</evidence>
<dbReference type="Gene3D" id="1.10.287.1490">
    <property type="match status" value="1"/>
</dbReference>
<evidence type="ECO:0008006" key="6">
    <source>
        <dbReference type="Google" id="ProtNLM"/>
    </source>
</evidence>
<reference evidence="4" key="2">
    <citation type="submission" date="2022-01" db="EMBL/GenBank/DDBJ databases">
        <authorList>
            <person name="Yamashiro T."/>
            <person name="Shiraishi A."/>
            <person name="Satake H."/>
            <person name="Nakayama K."/>
        </authorList>
    </citation>
    <scope>NUCLEOTIDE SEQUENCE</scope>
</reference>
<organism evidence="4 5">
    <name type="scientific">Tanacetum coccineum</name>
    <dbReference type="NCBI Taxonomy" id="301880"/>
    <lineage>
        <taxon>Eukaryota</taxon>
        <taxon>Viridiplantae</taxon>
        <taxon>Streptophyta</taxon>
        <taxon>Embryophyta</taxon>
        <taxon>Tracheophyta</taxon>
        <taxon>Spermatophyta</taxon>
        <taxon>Magnoliopsida</taxon>
        <taxon>eudicotyledons</taxon>
        <taxon>Gunneridae</taxon>
        <taxon>Pentapetalae</taxon>
        <taxon>asterids</taxon>
        <taxon>campanulids</taxon>
        <taxon>Asterales</taxon>
        <taxon>Asteraceae</taxon>
        <taxon>Asteroideae</taxon>
        <taxon>Anthemideae</taxon>
        <taxon>Anthemidinae</taxon>
        <taxon>Tanacetum</taxon>
    </lineage>
</organism>
<evidence type="ECO:0000256" key="1">
    <source>
        <dbReference type="SAM" id="Coils"/>
    </source>
</evidence>
<feature type="transmembrane region" description="Helical" evidence="3">
    <location>
        <begin position="682"/>
        <end position="707"/>
    </location>
</feature>
<keyword evidence="5" id="KW-1185">Reference proteome</keyword>
<comment type="caution">
    <text evidence="4">The sequence shown here is derived from an EMBL/GenBank/DDBJ whole genome shotgun (WGS) entry which is preliminary data.</text>
</comment>
<evidence type="ECO:0000313" key="5">
    <source>
        <dbReference type="Proteomes" id="UP001151760"/>
    </source>
</evidence>
<feature type="compositionally biased region" description="Polar residues" evidence="2">
    <location>
        <begin position="220"/>
        <end position="236"/>
    </location>
</feature>
<evidence type="ECO:0000313" key="4">
    <source>
        <dbReference type="EMBL" id="GJT24272.1"/>
    </source>
</evidence>
<evidence type="ECO:0000256" key="3">
    <source>
        <dbReference type="SAM" id="Phobius"/>
    </source>
</evidence>
<accession>A0ABQ5CDX3</accession>
<keyword evidence="3" id="KW-0812">Transmembrane</keyword>
<sequence length="715" mass="79013">MGHDSRSYGLLLVARCSHGAVLCECGLWAVPGPLRVLQYYQINLSQLSVLGAAKASYFEIMCRVLGYPPSLGTFRRFYVNSISNATVCPIFVPWYNDASVKRDSLPSDNLVNLELFYRLDNNYMGLLDFVKSADPFKVNTGERTLAEGEASLFTKTVDMVVTPSAQTIRLVSHTIIDELQEHARKKKRKFVFDAYPVKKVRTDGVVISKHVPTIAEFVSSSVTPTPEDSGSTQDVNVQGRRPPDRLVVVTSSSEHVKNVEDDAAEFVGGVRASSIPGGNVGTSASAPGSKSPAALRNLTDARFLDGFNINSAQHVCVVFELRLRYEHEIMSKKRFQKKFTESSAVIHQRDAKIVSLKSRLETAEKEYAEVSGLCGHVSELEVEVVAKSQDITRLNKQNAELLGKVSTLEAMRDELSGQVAKLRADYEKLRGDIDGEAKMREEFASLQDVAAWRFKEWSTKLDARISDIRRDVDTDLYPHMLTAIAGRRLVLGHGIRLSVMKCAQSPECRSALGKVEACDPEIESKYVAAVREFENVYFSFLEELETLKDSPLDLIMSALTLEGDANSTLELRKLQPSLDQVTVPVYSESSGSRGPSSISHEMLLSDAIPAIRGRAKERGLVPSSSSAAGGVAGVAPAQNSSLGVTDYQISTLVHIGGAVHVTQPHDDLFDTTVLDVPRISRLLSWLFFGPWYLCLFKLWCFISWIVFVKLFNQLS</sequence>
<keyword evidence="3" id="KW-0472">Membrane</keyword>
<feature type="coiled-coil region" evidence="1">
    <location>
        <begin position="346"/>
        <end position="432"/>
    </location>
</feature>
<protein>
    <recommendedName>
        <fullName evidence="6">Transposase (Putative), gypsy type</fullName>
    </recommendedName>
</protein>
<dbReference type="Proteomes" id="UP001151760">
    <property type="component" value="Unassembled WGS sequence"/>
</dbReference>
<dbReference type="EMBL" id="BQNB010014122">
    <property type="protein sequence ID" value="GJT24272.1"/>
    <property type="molecule type" value="Genomic_DNA"/>
</dbReference>
<name>A0ABQ5CDX3_9ASTR</name>
<keyword evidence="1" id="KW-0175">Coiled coil</keyword>
<gene>
    <name evidence="4" type="ORF">Tco_0894209</name>
</gene>
<feature type="region of interest" description="Disordered" evidence="2">
    <location>
        <begin position="220"/>
        <end position="239"/>
    </location>
</feature>
<keyword evidence="3" id="KW-1133">Transmembrane helix</keyword>